<name>A0ABW1BAL2_9ACTN</name>
<reference evidence="3" key="1">
    <citation type="journal article" date="2019" name="Int. J. Syst. Evol. Microbiol.">
        <title>The Global Catalogue of Microorganisms (GCM) 10K type strain sequencing project: providing services to taxonomists for standard genome sequencing and annotation.</title>
        <authorList>
            <consortium name="The Broad Institute Genomics Platform"/>
            <consortium name="The Broad Institute Genome Sequencing Center for Infectious Disease"/>
            <person name="Wu L."/>
            <person name="Ma J."/>
        </authorList>
    </citation>
    <scope>NUCLEOTIDE SEQUENCE [LARGE SCALE GENOMIC DNA]</scope>
    <source>
        <strain evidence="3">JCM 9918</strain>
    </source>
</reference>
<dbReference type="Gene3D" id="1.25.40.10">
    <property type="entry name" value="Tetratricopeptide repeat domain"/>
    <property type="match status" value="1"/>
</dbReference>
<dbReference type="Pfam" id="PF13424">
    <property type="entry name" value="TPR_12"/>
    <property type="match status" value="1"/>
</dbReference>
<proteinExistence type="predicted"/>
<dbReference type="InterPro" id="IPR011990">
    <property type="entry name" value="TPR-like_helical_dom_sf"/>
</dbReference>
<protein>
    <submittedName>
        <fullName evidence="2">Tetratricopeptide repeat protein</fullName>
    </submittedName>
</protein>
<comment type="caution">
    <text evidence="2">The sequence shown here is derived from an EMBL/GenBank/DDBJ whole genome shotgun (WGS) entry which is preliminary data.</text>
</comment>
<accession>A0ABW1BAL2</accession>
<evidence type="ECO:0000313" key="3">
    <source>
        <dbReference type="Proteomes" id="UP001596112"/>
    </source>
</evidence>
<evidence type="ECO:0000256" key="1">
    <source>
        <dbReference type="SAM" id="MobiDB-lite"/>
    </source>
</evidence>
<dbReference type="EMBL" id="JBHSNZ010000015">
    <property type="protein sequence ID" value="MFC5810192.1"/>
    <property type="molecule type" value="Genomic_DNA"/>
</dbReference>
<dbReference type="Proteomes" id="UP001596112">
    <property type="component" value="Unassembled WGS sequence"/>
</dbReference>
<dbReference type="RefSeq" id="WP_272171988.1">
    <property type="nucleotide sequence ID" value="NZ_JAQOSL010000042.1"/>
</dbReference>
<keyword evidence="3" id="KW-1185">Reference proteome</keyword>
<evidence type="ECO:0000313" key="2">
    <source>
        <dbReference type="EMBL" id="MFC5810192.1"/>
    </source>
</evidence>
<organism evidence="2 3">
    <name type="scientific">Streptomyces heilongjiangensis</name>
    <dbReference type="NCBI Taxonomy" id="945052"/>
    <lineage>
        <taxon>Bacteria</taxon>
        <taxon>Bacillati</taxon>
        <taxon>Actinomycetota</taxon>
        <taxon>Actinomycetes</taxon>
        <taxon>Kitasatosporales</taxon>
        <taxon>Streptomycetaceae</taxon>
        <taxon>Streptomyces</taxon>
    </lineage>
</organism>
<dbReference type="SUPFAM" id="SSF48452">
    <property type="entry name" value="TPR-like"/>
    <property type="match status" value="1"/>
</dbReference>
<feature type="compositionally biased region" description="Basic and acidic residues" evidence="1">
    <location>
        <begin position="107"/>
        <end position="125"/>
    </location>
</feature>
<feature type="region of interest" description="Disordered" evidence="1">
    <location>
        <begin position="107"/>
        <end position="126"/>
    </location>
</feature>
<gene>
    <name evidence="2" type="ORF">ACFQGO_22270</name>
</gene>
<sequence>MLLRLTGEREAALELSIRTLDRFRRLLVPHHPYTLTCMLNHATDLAESGDHEQALTVGREAYEGLTEVLGPDHCLAVAAASNLAIELRRDDSDAAEGRHEVAAGLHAEAERRATGSRELGGDHPLTRAVTRWQPIDADIEPPVT</sequence>